<protein>
    <recommendedName>
        <fullName evidence="7">SRCR domain-containing protein</fullName>
    </recommendedName>
</protein>
<dbReference type="PANTHER" id="PTHR48071:SF18">
    <property type="entry name" value="DELETED IN MALIGNANT BRAIN TUMORS 1 PROTEIN-RELATED"/>
    <property type="match status" value="1"/>
</dbReference>
<dbReference type="PROSITE" id="PS50287">
    <property type="entry name" value="SRCR_2"/>
    <property type="match status" value="3"/>
</dbReference>
<evidence type="ECO:0000256" key="1">
    <source>
        <dbReference type="ARBA" id="ARBA00022729"/>
    </source>
</evidence>
<feature type="chain" id="PRO_5034594775" description="SRCR domain-containing protein" evidence="6">
    <location>
        <begin position="21"/>
        <end position="345"/>
    </location>
</feature>
<dbReference type="InterPro" id="IPR036772">
    <property type="entry name" value="SRCR-like_dom_sf"/>
</dbReference>
<sequence length="345" mass="38139">MVNILLLYAYFMMYPSWTDSVSVRLVNSNSRCAGRVEVLHEGQWGTVCDNSWDETDAAVVCRELSCGEALQAAVYSSFGPGSGKIWMDEVQCKGSESTLKDCRSKKWGEHYSFCASHKYDAGVRCSDNVPLRLIGEKGWCSGRLEVYHNAVWGSVCDDQWHISDAQVVCRQLGCGAALRADGNSVFGAGEGVVWMNKVECRGNEIHLWDCPLSLNNHTDCSRKKLVTLTCEGHSKIFLKILVLVDGNNSCAGRVEVYFNGEWGTVCDDFWDLTNTAVVCRELGCDETSNTMRAAHFGPGSGKIWMDDVRCNGSESSILDCSKTEMDDHDCKHGEDVGVICSEQKL</sequence>
<feature type="disulfide bond" evidence="5">
    <location>
        <begin position="156"/>
        <end position="220"/>
    </location>
</feature>
<accession>A0A8C1LQX4</accession>
<feature type="disulfide bond" evidence="5">
    <location>
        <begin position="279"/>
        <end position="340"/>
    </location>
</feature>
<dbReference type="PRINTS" id="PR00258">
    <property type="entry name" value="SPERACTRCPTR"/>
</dbReference>
<keyword evidence="2" id="KW-0677">Repeat</keyword>
<reference evidence="8" key="2">
    <citation type="submission" date="2025-09" db="UniProtKB">
        <authorList>
            <consortium name="Ensembl"/>
        </authorList>
    </citation>
    <scope>IDENTIFICATION</scope>
</reference>
<evidence type="ECO:0000313" key="9">
    <source>
        <dbReference type="Proteomes" id="UP000694427"/>
    </source>
</evidence>
<dbReference type="AlphaFoldDB" id="A0A8C1LQX4"/>
<feature type="domain" description="SRCR" evidence="7">
    <location>
        <begin position="241"/>
        <end position="341"/>
    </location>
</feature>
<evidence type="ECO:0000256" key="2">
    <source>
        <dbReference type="ARBA" id="ARBA00022737"/>
    </source>
</evidence>
<name>A0A8C1LQX4_CYPCA</name>
<evidence type="ECO:0000256" key="6">
    <source>
        <dbReference type="SAM" id="SignalP"/>
    </source>
</evidence>
<keyword evidence="9" id="KW-1185">Reference proteome</keyword>
<evidence type="ECO:0000256" key="4">
    <source>
        <dbReference type="ARBA" id="ARBA00023180"/>
    </source>
</evidence>
<evidence type="ECO:0000259" key="7">
    <source>
        <dbReference type="PROSITE" id="PS50287"/>
    </source>
</evidence>
<evidence type="ECO:0000313" key="8">
    <source>
        <dbReference type="Ensembl" id="ENSCCRP00010065395.1"/>
    </source>
</evidence>
<comment type="caution">
    <text evidence="5">Lacks conserved residue(s) required for the propagation of feature annotation.</text>
</comment>
<feature type="disulfide bond" evidence="5">
    <location>
        <begin position="169"/>
        <end position="230"/>
    </location>
</feature>
<proteinExistence type="predicted"/>
<reference evidence="8" key="1">
    <citation type="submission" date="2025-08" db="UniProtKB">
        <authorList>
            <consortium name="Ensembl"/>
        </authorList>
    </citation>
    <scope>IDENTIFICATION</scope>
</reference>
<keyword evidence="4" id="KW-0325">Glycoprotein</keyword>
<dbReference type="GO" id="GO:0016020">
    <property type="term" value="C:membrane"/>
    <property type="evidence" value="ECO:0007669"/>
    <property type="project" value="InterPro"/>
</dbReference>
<dbReference type="Gene3D" id="3.10.250.10">
    <property type="entry name" value="SRCR-like domain"/>
    <property type="match status" value="3"/>
</dbReference>
<keyword evidence="1 6" id="KW-0732">Signal</keyword>
<feature type="disulfide bond" evidence="5">
    <location>
        <begin position="310"/>
        <end position="320"/>
    </location>
</feature>
<dbReference type="Proteomes" id="UP000694427">
    <property type="component" value="Unplaced"/>
</dbReference>
<feature type="signal peptide" evidence="6">
    <location>
        <begin position="1"/>
        <end position="20"/>
    </location>
</feature>
<feature type="domain" description="SRCR" evidence="7">
    <location>
        <begin position="131"/>
        <end position="231"/>
    </location>
</feature>
<organism evidence="8 9">
    <name type="scientific">Cyprinus carpio</name>
    <name type="common">Common carp</name>
    <dbReference type="NCBI Taxonomy" id="7962"/>
    <lineage>
        <taxon>Eukaryota</taxon>
        <taxon>Metazoa</taxon>
        <taxon>Chordata</taxon>
        <taxon>Craniata</taxon>
        <taxon>Vertebrata</taxon>
        <taxon>Euteleostomi</taxon>
        <taxon>Actinopterygii</taxon>
        <taxon>Neopterygii</taxon>
        <taxon>Teleostei</taxon>
        <taxon>Ostariophysi</taxon>
        <taxon>Cypriniformes</taxon>
        <taxon>Cyprinidae</taxon>
        <taxon>Cyprininae</taxon>
        <taxon>Cyprinus</taxon>
    </lineage>
</organism>
<dbReference type="Ensembl" id="ENSCCRT00010071971.1">
    <property type="protein sequence ID" value="ENSCCRP00010065395.1"/>
    <property type="gene ID" value="ENSCCRG00010028031.1"/>
</dbReference>
<dbReference type="PANTHER" id="PTHR48071">
    <property type="entry name" value="SRCR DOMAIN-CONTAINING PROTEIN"/>
    <property type="match status" value="1"/>
</dbReference>
<feature type="disulfide bond" evidence="5">
    <location>
        <begin position="200"/>
        <end position="210"/>
    </location>
</feature>
<evidence type="ECO:0000256" key="3">
    <source>
        <dbReference type="ARBA" id="ARBA00023157"/>
    </source>
</evidence>
<feature type="disulfide bond" evidence="5">
    <location>
        <begin position="266"/>
        <end position="330"/>
    </location>
</feature>
<dbReference type="SMART" id="SM00202">
    <property type="entry name" value="SR"/>
    <property type="match status" value="3"/>
</dbReference>
<dbReference type="SUPFAM" id="SSF56487">
    <property type="entry name" value="SRCR-like"/>
    <property type="match status" value="3"/>
</dbReference>
<evidence type="ECO:0000256" key="5">
    <source>
        <dbReference type="PROSITE-ProRule" id="PRU00196"/>
    </source>
</evidence>
<dbReference type="FunFam" id="3.10.250.10:FF:000009">
    <property type="entry name" value="WC1"/>
    <property type="match status" value="1"/>
</dbReference>
<dbReference type="Pfam" id="PF00530">
    <property type="entry name" value="SRCR"/>
    <property type="match status" value="3"/>
</dbReference>
<feature type="domain" description="SRCR" evidence="7">
    <location>
        <begin position="23"/>
        <end position="126"/>
    </location>
</feature>
<dbReference type="InterPro" id="IPR001190">
    <property type="entry name" value="SRCR"/>
</dbReference>
<dbReference type="FunFam" id="3.10.250.10:FF:000006">
    <property type="entry name" value="neurotrypsin isoform X2"/>
    <property type="match status" value="2"/>
</dbReference>
<feature type="disulfide bond" evidence="5">
    <location>
        <begin position="92"/>
        <end position="102"/>
    </location>
</feature>
<keyword evidence="3 5" id="KW-1015">Disulfide bond</keyword>
<dbReference type="PROSITE" id="PS00420">
    <property type="entry name" value="SRCR_1"/>
    <property type="match status" value="1"/>
</dbReference>